<proteinExistence type="predicted"/>
<gene>
    <name evidence="1" type="ORF">P4S50_05415</name>
</gene>
<protein>
    <submittedName>
        <fullName evidence="1">Nucleoside 2-deoxyribosyltransferase domain-containing protein</fullName>
    </submittedName>
</protein>
<evidence type="ECO:0000313" key="2">
    <source>
        <dbReference type="Proteomes" id="UP001222800"/>
    </source>
</evidence>
<reference evidence="1 2" key="1">
    <citation type="submission" date="2023-03" db="EMBL/GenBank/DDBJ databases">
        <title>Complete genome sequence of Tepidibacter sp. SWIR-1, isolated from a deep-sea hydrothermal vent.</title>
        <authorList>
            <person name="Li X."/>
        </authorList>
    </citation>
    <scope>NUCLEOTIDE SEQUENCE [LARGE SCALE GENOMIC DNA]</scope>
    <source>
        <strain evidence="1 2">SWIR-1</strain>
    </source>
</reference>
<name>A0ABY8EHZ1_9FIRM</name>
<dbReference type="EMBL" id="CP120733">
    <property type="protein sequence ID" value="WFD11515.1"/>
    <property type="molecule type" value="Genomic_DNA"/>
</dbReference>
<dbReference type="RefSeq" id="WP_277733593.1">
    <property type="nucleotide sequence ID" value="NZ_CP120733.1"/>
</dbReference>
<sequence>MLLYFAAPLFCSAELDFNINLTNKIEDIGFKVFLPQRDGDKVNKEPYISMKTEERAKEIFNIDKANIFESDIFLFVLDGRIPDEGAAVALGIAHAHKEFIKNDRILVGLHTDKRAAFINEKLNPMIYSSLDYIADSVEDLINYLKKYID</sequence>
<keyword evidence="2" id="KW-1185">Reference proteome</keyword>
<evidence type="ECO:0000313" key="1">
    <source>
        <dbReference type="EMBL" id="WFD11515.1"/>
    </source>
</evidence>
<dbReference type="Gene3D" id="3.40.50.450">
    <property type="match status" value="1"/>
</dbReference>
<dbReference type="Pfam" id="PF05014">
    <property type="entry name" value="Nuc_deoxyrib_tr"/>
    <property type="match status" value="1"/>
</dbReference>
<dbReference type="Proteomes" id="UP001222800">
    <property type="component" value="Chromosome"/>
</dbReference>
<dbReference type="SUPFAM" id="SSF52309">
    <property type="entry name" value="N-(deoxy)ribosyltransferase-like"/>
    <property type="match status" value="1"/>
</dbReference>
<accession>A0ABY8EHZ1</accession>
<dbReference type="InterPro" id="IPR007710">
    <property type="entry name" value="Nucleoside_deoxyribTrfase"/>
</dbReference>
<organism evidence="1 2">
    <name type="scientific">Tepidibacter hydrothermalis</name>
    <dbReference type="NCBI Taxonomy" id="3036126"/>
    <lineage>
        <taxon>Bacteria</taxon>
        <taxon>Bacillati</taxon>
        <taxon>Bacillota</taxon>
        <taxon>Clostridia</taxon>
        <taxon>Peptostreptococcales</taxon>
        <taxon>Peptostreptococcaceae</taxon>
        <taxon>Tepidibacter</taxon>
    </lineage>
</organism>